<organism evidence="1">
    <name type="scientific">Siphoviridae sp. cti6f5</name>
    <dbReference type="NCBI Taxonomy" id="2826430"/>
    <lineage>
        <taxon>Viruses</taxon>
        <taxon>Duplodnaviria</taxon>
        <taxon>Heunggongvirae</taxon>
        <taxon>Uroviricota</taxon>
        <taxon>Caudoviricetes</taxon>
    </lineage>
</organism>
<evidence type="ECO:0000313" key="1">
    <source>
        <dbReference type="EMBL" id="DAD80062.1"/>
    </source>
</evidence>
<protein>
    <submittedName>
        <fullName evidence="1">Uncharacterized protein</fullName>
    </submittedName>
</protein>
<sequence length="29" mass="3410">MIKIKKLKLEELTVKISLFGLLTISFKFK</sequence>
<accession>A0A8S5MCU3</accession>
<proteinExistence type="predicted"/>
<reference evidence="1" key="1">
    <citation type="journal article" date="2021" name="Proc. Natl. Acad. Sci. U.S.A.">
        <title>A Catalog of Tens of Thousands of Viruses from Human Metagenomes Reveals Hidden Associations with Chronic Diseases.</title>
        <authorList>
            <person name="Tisza M.J."/>
            <person name="Buck C.B."/>
        </authorList>
    </citation>
    <scope>NUCLEOTIDE SEQUENCE</scope>
    <source>
        <strain evidence="1">Cti6f5</strain>
    </source>
</reference>
<dbReference type="EMBL" id="BK014878">
    <property type="protein sequence ID" value="DAD80062.1"/>
    <property type="molecule type" value="Genomic_DNA"/>
</dbReference>
<name>A0A8S5MCU3_9CAUD</name>